<accession>A0A1Z4VST8</accession>
<name>A0A1Z4VST8_9GAMM</name>
<dbReference type="InterPro" id="IPR049177">
    <property type="entry name" value="MgtC_SapB_SrpB_YhiD_N"/>
</dbReference>
<feature type="transmembrane region" description="Helical" evidence="1">
    <location>
        <begin position="114"/>
        <end position="133"/>
    </location>
</feature>
<feature type="transmembrane region" description="Helical" evidence="1">
    <location>
        <begin position="38"/>
        <end position="56"/>
    </location>
</feature>
<evidence type="ECO:0000259" key="3">
    <source>
        <dbReference type="Pfam" id="PF13194"/>
    </source>
</evidence>
<dbReference type="Pfam" id="PF02308">
    <property type="entry name" value="MgtC"/>
    <property type="match status" value="1"/>
</dbReference>
<feature type="transmembrane region" description="Helical" evidence="1">
    <location>
        <begin position="307"/>
        <end position="330"/>
    </location>
</feature>
<dbReference type="PANTHER" id="PTHR39084:SF1">
    <property type="entry name" value="DUF4010 DOMAIN-CONTAINING PROTEIN"/>
    <property type="match status" value="1"/>
</dbReference>
<feature type="transmembrane region" description="Helical" evidence="1">
    <location>
        <begin position="178"/>
        <end position="196"/>
    </location>
</feature>
<feature type="transmembrane region" description="Helical" evidence="1">
    <location>
        <begin position="236"/>
        <end position="258"/>
    </location>
</feature>
<feature type="transmembrane region" description="Helical" evidence="1">
    <location>
        <begin position="6"/>
        <end position="26"/>
    </location>
</feature>
<dbReference type="KEGG" id="ttc:FOKN1_1879"/>
<feature type="transmembrane region" description="Helical" evidence="1">
    <location>
        <begin position="264"/>
        <end position="286"/>
    </location>
</feature>
<feature type="transmembrane region" description="Helical" evidence="1">
    <location>
        <begin position="90"/>
        <end position="108"/>
    </location>
</feature>
<dbReference type="EMBL" id="AP018052">
    <property type="protein sequence ID" value="BAZ94264.1"/>
    <property type="molecule type" value="Genomic_DNA"/>
</dbReference>
<feature type="transmembrane region" description="Helical" evidence="1">
    <location>
        <begin position="62"/>
        <end position="78"/>
    </location>
</feature>
<keyword evidence="1" id="KW-0472">Membrane</keyword>
<keyword evidence="1" id="KW-0812">Transmembrane</keyword>
<dbReference type="Proteomes" id="UP000218765">
    <property type="component" value="Chromosome"/>
</dbReference>
<dbReference type="OrthoDB" id="9813718at2"/>
<dbReference type="Pfam" id="PF13194">
    <property type="entry name" value="DUF4010"/>
    <property type="match status" value="1"/>
</dbReference>
<reference evidence="4 5" key="1">
    <citation type="submission" date="2017-05" db="EMBL/GenBank/DDBJ databases">
        <title>Thiocyanate degradation by Thiohalobacter thiocyanaticus FOKN1.</title>
        <authorList>
            <person name="Oshiki M."/>
            <person name="Fukushima T."/>
            <person name="Kawano S."/>
            <person name="Nakagawa J."/>
        </authorList>
    </citation>
    <scope>NUCLEOTIDE SEQUENCE [LARGE SCALE GENOMIC DNA]</scope>
    <source>
        <strain evidence="4 5">FOKN1</strain>
    </source>
</reference>
<dbReference type="InterPro" id="IPR025105">
    <property type="entry name" value="DUF4010"/>
</dbReference>
<evidence type="ECO:0000259" key="2">
    <source>
        <dbReference type="Pfam" id="PF02308"/>
    </source>
</evidence>
<evidence type="ECO:0000313" key="4">
    <source>
        <dbReference type="EMBL" id="BAZ94264.1"/>
    </source>
</evidence>
<proteinExistence type="predicted"/>
<dbReference type="RefSeq" id="WP_096366377.1">
    <property type="nucleotide sequence ID" value="NZ_AP018052.1"/>
</dbReference>
<sequence>MAEIHTLLNLLLALALGLLIGAERGWERRTAEEGTRLAGIRTFGLIGLLGALWTLLANELGEVLLGFAFVAFTGLLIISHSRQVRADRDYGITTLVAALLTFVIGALAMRGQQAAAASAAVITAFLLSLKPLLHAWIRRIEEPELLATLKLLLISVVLLPVLPNRGYGPWSALNPYELWWLVVLIAGISFFGYIAMRIFGAGKGTLLTGFLGGVTSSTATTLHFSRLQGKGLPPSMLAAGILIASATMFPRMLLEIVILNPSLAVPMLAPLLAMLAVALVGVFWLWRLAARKRDNPIEAPLSNPFQLLPALKFALLLALVMLATEALHAWLGQRGLYIAAGISGVADVDAITLTIARMPGIEANSQAAVGAMTLAAIVNTLFKGILAAVIGGAVLAKYVLPPMLAVGLAGGMTILLL</sequence>
<keyword evidence="5" id="KW-1185">Reference proteome</keyword>
<organism evidence="4 5">
    <name type="scientific">Thiohalobacter thiocyanaticus</name>
    <dbReference type="NCBI Taxonomy" id="585455"/>
    <lineage>
        <taxon>Bacteria</taxon>
        <taxon>Pseudomonadati</taxon>
        <taxon>Pseudomonadota</taxon>
        <taxon>Gammaproteobacteria</taxon>
        <taxon>Thiohalobacterales</taxon>
        <taxon>Thiohalobacteraceae</taxon>
        <taxon>Thiohalobacter</taxon>
    </lineage>
</organism>
<evidence type="ECO:0000256" key="1">
    <source>
        <dbReference type="SAM" id="Phobius"/>
    </source>
</evidence>
<gene>
    <name evidence="4" type="ORF">FOKN1_1879</name>
</gene>
<feature type="transmembrane region" description="Helical" evidence="1">
    <location>
        <begin position="145"/>
        <end position="163"/>
    </location>
</feature>
<feature type="domain" description="MgtC/SapB/SrpB/YhiD N-terminal" evidence="2">
    <location>
        <begin position="10"/>
        <end position="135"/>
    </location>
</feature>
<dbReference type="AlphaFoldDB" id="A0A1Z4VST8"/>
<feature type="domain" description="DUF4010" evidence="3">
    <location>
        <begin position="183"/>
        <end position="391"/>
    </location>
</feature>
<protein>
    <submittedName>
        <fullName evidence="4">Uncharacterized protein</fullName>
    </submittedName>
</protein>
<dbReference type="PANTHER" id="PTHR39084">
    <property type="entry name" value="MEMBRANE PROTEIN-RELATED"/>
    <property type="match status" value="1"/>
</dbReference>
<feature type="transmembrane region" description="Helical" evidence="1">
    <location>
        <begin position="368"/>
        <end position="392"/>
    </location>
</feature>
<evidence type="ECO:0000313" key="5">
    <source>
        <dbReference type="Proteomes" id="UP000218765"/>
    </source>
</evidence>
<feature type="transmembrane region" description="Helical" evidence="1">
    <location>
        <begin position="398"/>
        <end position="416"/>
    </location>
</feature>
<keyword evidence="1" id="KW-1133">Transmembrane helix</keyword>